<name>A0A2X0KR38_9BASI</name>
<dbReference type="Proteomes" id="UP000249723">
    <property type="component" value="Unassembled WGS sequence"/>
</dbReference>
<sequence>MDRDSLRIKVKLLLLEEFGDDFEPRPFQINAIAGLLELDRKRGCTNTFDAVFVAAPTGSGKSTPFEAINLVFSERAITIIISPLNALSEHQAAKLCMRGKMAVVASKKTWKDGKLYEQLKVPFAKLSTSSFGSNCWFTTRRSRSPPSGDSRDEKTESALWRIPPRDPTHFAPSMLKLFNNVSELVVKFCSLLRARHPTKSTKF</sequence>
<evidence type="ECO:0000313" key="3">
    <source>
        <dbReference type="Proteomes" id="UP000249723"/>
    </source>
</evidence>
<organism evidence="2 3">
    <name type="scientific">Microbotryum saponariae</name>
    <dbReference type="NCBI Taxonomy" id="289078"/>
    <lineage>
        <taxon>Eukaryota</taxon>
        <taxon>Fungi</taxon>
        <taxon>Dikarya</taxon>
        <taxon>Basidiomycota</taxon>
        <taxon>Pucciniomycotina</taxon>
        <taxon>Microbotryomycetes</taxon>
        <taxon>Microbotryales</taxon>
        <taxon>Microbotryaceae</taxon>
        <taxon>Microbotryum</taxon>
    </lineage>
</organism>
<feature type="region of interest" description="Disordered" evidence="1">
    <location>
        <begin position="140"/>
        <end position="159"/>
    </location>
</feature>
<dbReference type="InterPro" id="IPR027417">
    <property type="entry name" value="P-loop_NTPase"/>
</dbReference>
<dbReference type="OrthoDB" id="2540303at2759"/>
<dbReference type="SUPFAM" id="SSF52540">
    <property type="entry name" value="P-loop containing nucleoside triphosphate hydrolases"/>
    <property type="match status" value="1"/>
</dbReference>
<proteinExistence type="predicted"/>
<protein>
    <submittedName>
        <fullName evidence="2">BZ3500_MvSof-1268-A1-R1_Chr11-2g03457 protein</fullName>
    </submittedName>
</protein>
<dbReference type="Gene3D" id="3.40.50.300">
    <property type="entry name" value="P-loop containing nucleotide triphosphate hydrolases"/>
    <property type="match status" value="1"/>
</dbReference>
<reference evidence="3" key="1">
    <citation type="submission" date="2016-10" db="EMBL/GenBank/DDBJ databases">
        <authorList>
            <person name="Jeantristanb JTB J.-T."/>
            <person name="Ricardo R."/>
        </authorList>
    </citation>
    <scope>NUCLEOTIDE SEQUENCE [LARGE SCALE GENOMIC DNA]</scope>
</reference>
<dbReference type="EMBL" id="FMWP01000061">
    <property type="protein sequence ID" value="SCZ95357.1"/>
    <property type="molecule type" value="Genomic_DNA"/>
</dbReference>
<keyword evidence="3" id="KW-1185">Reference proteome</keyword>
<dbReference type="AlphaFoldDB" id="A0A2X0KR38"/>
<gene>
    <name evidence="2" type="ORF">BZ3500_MVSOF-1268-A1-R1_CHR11-2G03457</name>
</gene>
<accession>A0A2X0KR38</accession>
<evidence type="ECO:0000256" key="1">
    <source>
        <dbReference type="SAM" id="MobiDB-lite"/>
    </source>
</evidence>
<evidence type="ECO:0000313" key="2">
    <source>
        <dbReference type="EMBL" id="SCZ95357.1"/>
    </source>
</evidence>